<proteinExistence type="inferred from homology"/>
<dbReference type="Gene3D" id="3.40.50.300">
    <property type="entry name" value="P-loop containing nucleotide triphosphate hydrolases"/>
    <property type="match status" value="1"/>
</dbReference>
<dbReference type="PANTHER" id="PTHR43134:SF7">
    <property type="entry name" value="CELL DIVISION PROTEIN FTSY HOMOLOG, CHLOROPLASTIC"/>
    <property type="match status" value="1"/>
</dbReference>
<dbReference type="InterPro" id="IPR027417">
    <property type="entry name" value="P-loop_NTPase"/>
</dbReference>
<keyword evidence="4" id="KW-0342">GTP-binding</keyword>
<gene>
    <name evidence="7" type="ORF">AA106556_1033</name>
</gene>
<reference evidence="7" key="1">
    <citation type="submission" date="2013-04" db="EMBL/GenBank/DDBJ databases">
        <title>The genome sequencing project of 58 acetic acid bacteria.</title>
        <authorList>
            <person name="Okamoto-Kainuma A."/>
            <person name="Ishikawa M."/>
            <person name="Umino S."/>
            <person name="Koizumi Y."/>
            <person name="Shiwa Y."/>
            <person name="Yoshikawa H."/>
            <person name="Matsutani M."/>
            <person name="Matsushita K."/>
        </authorList>
    </citation>
    <scope>NUCLEOTIDE SEQUENCE</scope>
    <source>
        <strain evidence="7">NBRC 106556</strain>
    </source>
</reference>
<dbReference type="Proteomes" id="UP001062443">
    <property type="component" value="Unassembled WGS sequence"/>
</dbReference>
<protein>
    <recommendedName>
        <fullName evidence="6">SRP54-type proteins GTP-binding domain-containing protein</fullName>
    </recommendedName>
</protein>
<sequence>MLGQYMCIGSLDLARGAPPLVVCGVPGGGKTLAVTRLATRMVLAGHEPLVVTVDTERSGAFEQLSACMDILRVDLRAVETPEALRALYVREGQRRMMLVDAFGVSPWDAALMGRLVKIQRALQASLAVVHPAGGHVEETCDTLDAFRNIGANHLIVSKTDCTRRMGGIVQASLRGMSLVEVSSGRGVIDGLIPVTPKVLRDVLMDMQKRAPATGQKATALAPKKRLGARGQTLTGRSESMPVGCASLPRSAEVLARHMLAQGRV</sequence>
<evidence type="ECO:0000256" key="1">
    <source>
        <dbReference type="ARBA" id="ARBA00004413"/>
    </source>
</evidence>
<organism evidence="7 8">
    <name type="scientific">Neokomagataea tanensis NBRC 106556</name>
    <dbReference type="NCBI Taxonomy" id="1223519"/>
    <lineage>
        <taxon>Bacteria</taxon>
        <taxon>Pseudomonadati</taxon>
        <taxon>Pseudomonadota</taxon>
        <taxon>Alphaproteobacteria</taxon>
        <taxon>Acetobacterales</taxon>
        <taxon>Acetobacteraceae</taxon>
        <taxon>Neokomagataea</taxon>
    </lineage>
</organism>
<feature type="domain" description="SRP54-type proteins GTP-binding" evidence="6">
    <location>
        <begin position="17"/>
        <end position="205"/>
    </location>
</feature>
<evidence type="ECO:0000259" key="6">
    <source>
        <dbReference type="SMART" id="SM00962"/>
    </source>
</evidence>
<dbReference type="EMBL" id="BAQB01000011">
    <property type="protein sequence ID" value="GBR46203.1"/>
    <property type="molecule type" value="Genomic_DNA"/>
</dbReference>
<evidence type="ECO:0000256" key="4">
    <source>
        <dbReference type="ARBA" id="ARBA00023134"/>
    </source>
</evidence>
<dbReference type="SUPFAM" id="SSF52540">
    <property type="entry name" value="P-loop containing nucleoside triphosphate hydrolases"/>
    <property type="match status" value="1"/>
</dbReference>
<evidence type="ECO:0000313" key="7">
    <source>
        <dbReference type="EMBL" id="GBR46203.1"/>
    </source>
</evidence>
<keyword evidence="8" id="KW-1185">Reference proteome</keyword>
<evidence type="ECO:0000256" key="5">
    <source>
        <dbReference type="ARBA" id="ARBA00023136"/>
    </source>
</evidence>
<evidence type="ECO:0000256" key="3">
    <source>
        <dbReference type="ARBA" id="ARBA00022741"/>
    </source>
</evidence>
<comment type="similarity">
    <text evidence="2">Belongs to the GTP-binding SRP family.</text>
</comment>
<comment type="subcellular location">
    <subcellularLocation>
        <location evidence="1">Cell membrane</location>
        <topology evidence="1">Peripheral membrane protein</topology>
        <orientation evidence="1">Cytoplasmic side</orientation>
    </subcellularLocation>
</comment>
<dbReference type="Pfam" id="PF00448">
    <property type="entry name" value="SRP54"/>
    <property type="match status" value="1"/>
</dbReference>
<name>A0ABQ0QIN7_9PROT</name>
<accession>A0ABQ0QIN7</accession>
<keyword evidence="3" id="KW-0547">Nucleotide-binding</keyword>
<dbReference type="InterPro" id="IPR000897">
    <property type="entry name" value="SRP54_GTPase_dom"/>
</dbReference>
<comment type="caution">
    <text evidence="7">The sequence shown here is derived from an EMBL/GenBank/DDBJ whole genome shotgun (WGS) entry which is preliminary data.</text>
</comment>
<evidence type="ECO:0000313" key="8">
    <source>
        <dbReference type="Proteomes" id="UP001062443"/>
    </source>
</evidence>
<keyword evidence="5" id="KW-0472">Membrane</keyword>
<dbReference type="PANTHER" id="PTHR43134">
    <property type="entry name" value="SIGNAL RECOGNITION PARTICLE RECEPTOR SUBUNIT ALPHA"/>
    <property type="match status" value="1"/>
</dbReference>
<evidence type="ECO:0000256" key="2">
    <source>
        <dbReference type="ARBA" id="ARBA00008531"/>
    </source>
</evidence>
<dbReference type="SMART" id="SM00962">
    <property type="entry name" value="SRP54"/>
    <property type="match status" value="1"/>
</dbReference>